<dbReference type="PROSITE" id="PS50920">
    <property type="entry name" value="SOLCAR"/>
    <property type="match status" value="3"/>
</dbReference>
<comment type="similarity">
    <text evidence="2 11">Belongs to the mitochondrial carrier (TC 2.A.29) family.</text>
</comment>
<evidence type="ECO:0000256" key="6">
    <source>
        <dbReference type="ARBA" id="ARBA00022792"/>
    </source>
</evidence>
<sequence>MSALDDQEIFGYDDPRFRITPLQQMGAACTGAIVASLMMTPLDVVKIRLQAQEKALLSNKSLITNNGVIEHLCPCFSGNPTGPTNFQHGWFKEPGHFNGTVDAFVKISRHEGVSSLWSGLSPTLLLALPATVIYYVAYEQLRVRLKDFYNTNWNQGKPQTQPSWIPLVSGATARIWAATIVSPLELIRTKMQSKKLSYPETLQAIKQLIRNQGISGLWKGLAPTLMRDVPFSAIYWIHYEGIKNAFSQQSPSFGFSFFAGAVSGSIAGILTLPFDVVKTHLQIEIGEKESQQTRGGRRCFRRGSGLQYEDLEKQNKRASTADIMRLIYSETGYKGLFTGFVPRVVKVAPACAIMVASFEYGKSFFEKYNKQVFHKSIQESKWSCIKSSNKFVRSQEMRL</sequence>
<keyword evidence="14" id="KW-1185">Reference proteome</keyword>
<dbReference type="InterPro" id="IPR018108">
    <property type="entry name" value="MCP_transmembrane"/>
</dbReference>
<evidence type="ECO:0000256" key="8">
    <source>
        <dbReference type="ARBA" id="ARBA00023128"/>
    </source>
</evidence>
<comment type="caution">
    <text evidence="13">The sequence shown here is derived from an EMBL/GenBank/DDBJ whole genome shotgun (WGS) entry which is preliminary data.</text>
</comment>
<organism evidence="13 14">
    <name type="scientific">Ladona fulva</name>
    <name type="common">Scarce chaser dragonfly</name>
    <name type="synonym">Libellula fulva</name>
    <dbReference type="NCBI Taxonomy" id="123851"/>
    <lineage>
        <taxon>Eukaryota</taxon>
        <taxon>Metazoa</taxon>
        <taxon>Ecdysozoa</taxon>
        <taxon>Arthropoda</taxon>
        <taxon>Hexapoda</taxon>
        <taxon>Insecta</taxon>
        <taxon>Pterygota</taxon>
        <taxon>Palaeoptera</taxon>
        <taxon>Odonata</taxon>
        <taxon>Epiprocta</taxon>
        <taxon>Anisoptera</taxon>
        <taxon>Libelluloidea</taxon>
        <taxon>Libellulidae</taxon>
        <taxon>Ladona</taxon>
    </lineage>
</organism>
<dbReference type="Proteomes" id="UP000792457">
    <property type="component" value="Unassembled WGS sequence"/>
</dbReference>
<keyword evidence="4 10" id="KW-0812">Transmembrane</keyword>
<dbReference type="SUPFAM" id="SSF103506">
    <property type="entry name" value="Mitochondrial carrier"/>
    <property type="match status" value="1"/>
</dbReference>
<evidence type="ECO:0000313" key="13">
    <source>
        <dbReference type="EMBL" id="KAG8222637.1"/>
    </source>
</evidence>
<gene>
    <name evidence="13" type="ORF">J437_LFUL011913</name>
</gene>
<evidence type="ECO:0000256" key="7">
    <source>
        <dbReference type="ARBA" id="ARBA00022989"/>
    </source>
</evidence>
<proteinExistence type="inferred from homology"/>
<evidence type="ECO:0000313" key="14">
    <source>
        <dbReference type="Proteomes" id="UP000792457"/>
    </source>
</evidence>
<feature type="repeat" description="Solcar" evidence="10">
    <location>
        <begin position="251"/>
        <end position="364"/>
    </location>
</feature>
<name>A0A8K0NUZ2_LADFU</name>
<dbReference type="PRINTS" id="PR00926">
    <property type="entry name" value="MITOCARRIER"/>
</dbReference>
<keyword evidence="5" id="KW-0677">Repeat</keyword>
<dbReference type="GO" id="GO:0005743">
    <property type="term" value="C:mitochondrial inner membrane"/>
    <property type="evidence" value="ECO:0007669"/>
    <property type="project" value="UniProtKB-SubCell"/>
</dbReference>
<dbReference type="InterPro" id="IPR023395">
    <property type="entry name" value="MCP_dom_sf"/>
</dbReference>
<evidence type="ECO:0000256" key="3">
    <source>
        <dbReference type="ARBA" id="ARBA00022448"/>
    </source>
</evidence>
<evidence type="ECO:0000256" key="11">
    <source>
        <dbReference type="RuleBase" id="RU000488"/>
    </source>
</evidence>
<evidence type="ECO:0000256" key="12">
    <source>
        <dbReference type="SAM" id="Phobius"/>
    </source>
</evidence>
<evidence type="ECO:0000256" key="4">
    <source>
        <dbReference type="ARBA" id="ARBA00022692"/>
    </source>
</evidence>
<feature type="transmembrane region" description="Helical" evidence="12">
    <location>
        <begin position="116"/>
        <end position="137"/>
    </location>
</feature>
<dbReference type="Pfam" id="PF00153">
    <property type="entry name" value="Mito_carr"/>
    <property type="match status" value="4"/>
</dbReference>
<keyword evidence="3 11" id="KW-0813">Transport</keyword>
<reference evidence="13" key="1">
    <citation type="submission" date="2013-04" db="EMBL/GenBank/DDBJ databases">
        <authorList>
            <person name="Qu J."/>
            <person name="Murali S.C."/>
            <person name="Bandaranaike D."/>
            <person name="Bellair M."/>
            <person name="Blankenburg K."/>
            <person name="Chao H."/>
            <person name="Dinh H."/>
            <person name="Doddapaneni H."/>
            <person name="Downs B."/>
            <person name="Dugan-Rocha S."/>
            <person name="Elkadiri S."/>
            <person name="Gnanaolivu R.D."/>
            <person name="Hernandez B."/>
            <person name="Javaid M."/>
            <person name="Jayaseelan J.C."/>
            <person name="Lee S."/>
            <person name="Li M."/>
            <person name="Ming W."/>
            <person name="Munidasa M."/>
            <person name="Muniz J."/>
            <person name="Nguyen L."/>
            <person name="Ongeri F."/>
            <person name="Osuji N."/>
            <person name="Pu L.-L."/>
            <person name="Puazo M."/>
            <person name="Qu C."/>
            <person name="Quiroz J."/>
            <person name="Raj R."/>
            <person name="Weissenberger G."/>
            <person name="Xin Y."/>
            <person name="Zou X."/>
            <person name="Han Y."/>
            <person name="Richards S."/>
            <person name="Worley K."/>
            <person name="Muzny D."/>
            <person name="Gibbs R."/>
        </authorList>
    </citation>
    <scope>NUCLEOTIDE SEQUENCE</scope>
    <source>
        <strain evidence="13">Sampled in the wild</strain>
    </source>
</reference>
<dbReference type="InterPro" id="IPR045315">
    <property type="entry name" value="Mtm1-like"/>
</dbReference>
<evidence type="ECO:0000256" key="5">
    <source>
        <dbReference type="ARBA" id="ARBA00022737"/>
    </source>
</evidence>
<feature type="repeat" description="Solcar" evidence="10">
    <location>
        <begin position="19"/>
        <end position="144"/>
    </location>
</feature>
<dbReference type="InterPro" id="IPR002067">
    <property type="entry name" value="MCP"/>
</dbReference>
<dbReference type="PANTHER" id="PTHR45760:SF2">
    <property type="entry name" value="FI19922P1-RELATED"/>
    <property type="match status" value="1"/>
</dbReference>
<reference evidence="13" key="2">
    <citation type="submission" date="2017-10" db="EMBL/GenBank/DDBJ databases">
        <title>Ladona fulva Genome sequencing and assembly.</title>
        <authorList>
            <person name="Murali S."/>
            <person name="Richards S."/>
            <person name="Bandaranaike D."/>
            <person name="Bellair M."/>
            <person name="Blankenburg K."/>
            <person name="Chao H."/>
            <person name="Dinh H."/>
            <person name="Doddapaneni H."/>
            <person name="Dugan-Rocha S."/>
            <person name="Elkadiri S."/>
            <person name="Gnanaolivu R."/>
            <person name="Hernandez B."/>
            <person name="Skinner E."/>
            <person name="Javaid M."/>
            <person name="Lee S."/>
            <person name="Li M."/>
            <person name="Ming W."/>
            <person name="Munidasa M."/>
            <person name="Muniz J."/>
            <person name="Nguyen L."/>
            <person name="Hughes D."/>
            <person name="Osuji N."/>
            <person name="Pu L.-L."/>
            <person name="Puazo M."/>
            <person name="Qu C."/>
            <person name="Quiroz J."/>
            <person name="Raj R."/>
            <person name="Weissenberger G."/>
            <person name="Xin Y."/>
            <person name="Zou X."/>
            <person name="Han Y."/>
            <person name="Worley K."/>
            <person name="Muzny D."/>
            <person name="Gibbs R."/>
        </authorList>
    </citation>
    <scope>NUCLEOTIDE SEQUENCE</scope>
    <source>
        <strain evidence="13">Sampled in the wild</strain>
    </source>
</reference>
<accession>A0A8K0NUZ2</accession>
<keyword evidence="7 12" id="KW-1133">Transmembrane helix</keyword>
<keyword evidence="9 10" id="KW-0472">Membrane</keyword>
<evidence type="ECO:0000256" key="9">
    <source>
        <dbReference type="ARBA" id="ARBA00023136"/>
    </source>
</evidence>
<dbReference type="Gene3D" id="1.50.40.10">
    <property type="entry name" value="Mitochondrial carrier domain"/>
    <property type="match status" value="1"/>
</dbReference>
<evidence type="ECO:0008006" key="15">
    <source>
        <dbReference type="Google" id="ProtNLM"/>
    </source>
</evidence>
<comment type="subcellular location">
    <subcellularLocation>
        <location evidence="1">Mitochondrion inner membrane</location>
        <topology evidence="1">Multi-pass membrane protein</topology>
    </subcellularLocation>
</comment>
<dbReference type="OrthoDB" id="1747031at2759"/>
<evidence type="ECO:0000256" key="10">
    <source>
        <dbReference type="PROSITE-ProRule" id="PRU00282"/>
    </source>
</evidence>
<dbReference type="GO" id="GO:1990542">
    <property type="term" value="P:mitochondrial transmembrane transport"/>
    <property type="evidence" value="ECO:0007669"/>
    <property type="project" value="InterPro"/>
</dbReference>
<keyword evidence="6" id="KW-0999">Mitochondrion inner membrane</keyword>
<dbReference type="PANTHER" id="PTHR45760">
    <property type="entry name" value="FI19922P1-RELATED"/>
    <property type="match status" value="1"/>
</dbReference>
<keyword evidence="8" id="KW-0496">Mitochondrion</keyword>
<feature type="transmembrane region" description="Helical" evidence="12">
    <location>
        <begin position="253"/>
        <end position="274"/>
    </location>
</feature>
<feature type="repeat" description="Solcar" evidence="10">
    <location>
        <begin position="161"/>
        <end position="245"/>
    </location>
</feature>
<evidence type="ECO:0000256" key="1">
    <source>
        <dbReference type="ARBA" id="ARBA00004448"/>
    </source>
</evidence>
<dbReference type="EMBL" id="KZ308138">
    <property type="protein sequence ID" value="KAG8222637.1"/>
    <property type="molecule type" value="Genomic_DNA"/>
</dbReference>
<evidence type="ECO:0000256" key="2">
    <source>
        <dbReference type="ARBA" id="ARBA00006375"/>
    </source>
</evidence>
<protein>
    <recommendedName>
        <fullName evidence="15">Solute carrier family 25 member 40</fullName>
    </recommendedName>
</protein>
<dbReference type="AlphaFoldDB" id="A0A8K0NUZ2"/>